<evidence type="ECO:0000256" key="2">
    <source>
        <dbReference type="ARBA" id="ARBA00023239"/>
    </source>
</evidence>
<dbReference type="OrthoDB" id="63533at2759"/>
<dbReference type="SUPFAM" id="SSF48230">
    <property type="entry name" value="Chondroitin AC/alginate lyase"/>
    <property type="match status" value="1"/>
</dbReference>
<dbReference type="Proteomes" id="UP000623467">
    <property type="component" value="Unassembled WGS sequence"/>
</dbReference>
<keyword evidence="1 3" id="KW-0732">Signal</keyword>
<evidence type="ECO:0000313" key="6">
    <source>
        <dbReference type="Proteomes" id="UP000623467"/>
    </source>
</evidence>
<organism evidence="5 6">
    <name type="scientific">Mycena sanguinolenta</name>
    <dbReference type="NCBI Taxonomy" id="230812"/>
    <lineage>
        <taxon>Eukaryota</taxon>
        <taxon>Fungi</taxon>
        <taxon>Dikarya</taxon>
        <taxon>Basidiomycota</taxon>
        <taxon>Agaricomycotina</taxon>
        <taxon>Agaricomycetes</taxon>
        <taxon>Agaricomycetidae</taxon>
        <taxon>Agaricales</taxon>
        <taxon>Marasmiineae</taxon>
        <taxon>Mycenaceae</taxon>
        <taxon>Mycena</taxon>
    </lineage>
</organism>
<dbReference type="Pfam" id="PF05426">
    <property type="entry name" value="Alginate_lyase"/>
    <property type="match status" value="1"/>
</dbReference>
<dbReference type="EMBL" id="JACAZH010000006">
    <property type="protein sequence ID" value="KAF7366816.1"/>
    <property type="molecule type" value="Genomic_DNA"/>
</dbReference>
<dbReference type="InterPro" id="IPR008929">
    <property type="entry name" value="Chondroitin_lyas"/>
</dbReference>
<feature type="chain" id="PRO_5034707658" evidence="3">
    <location>
        <begin position="23"/>
        <end position="467"/>
    </location>
</feature>
<name>A0A8H6YYW8_9AGAR</name>
<evidence type="ECO:0000259" key="4">
    <source>
        <dbReference type="Pfam" id="PF05426"/>
    </source>
</evidence>
<dbReference type="GO" id="GO:0016829">
    <property type="term" value="F:lyase activity"/>
    <property type="evidence" value="ECO:0007669"/>
    <property type="project" value="UniProtKB-KW"/>
</dbReference>
<dbReference type="InterPro" id="IPR008397">
    <property type="entry name" value="Alginate_lyase_dom"/>
</dbReference>
<gene>
    <name evidence="5" type="ORF">MSAN_00939900</name>
</gene>
<feature type="signal peptide" evidence="3">
    <location>
        <begin position="1"/>
        <end position="22"/>
    </location>
</feature>
<accession>A0A8H6YYW8</accession>
<sequence length="467" mass="51152">MFSLLAISLSLLLQSPFGFVRADVQPFNSYPNDFVDPTYIVAGKFSNATTGAQQSIISWAESISAYGPWSVTDKPFNAPSGDPKDYVSWAPYWWPNCTGVGNTTELTPQQIWVTCPYYQRDGQFNPDRLTVDNIGAFTNLSDAILYNALAYSFQNEPSSSYSQTIAKFVDAWFLNNATGMNPNLNYAQMERGPNGQVGSHTGVLDLKGMAKVVSGILILRQRNCTDWTEALDTQMIAWTNQYINWLETNKLGIDECASLNNHGSFCFNQLTSLKLLVNDVQGSINSSNTYFKGIYQGQINSTGDQPFEATRTHPYHYRNYNLAAMITNARILKYADPTSNPWNLTTKYGATIQDALNMVMTVDPNASDEEYAVAEIFPNIAAVASTYGDPDGKYVAFLQKAFPEYPWDGDFLWDQPLAGNPGSTDAGSNSTTGTTGTKDASGASAVKALTPLTLIVALIFGIGAVLL</sequence>
<comment type="caution">
    <text evidence="5">The sequence shown here is derived from an EMBL/GenBank/DDBJ whole genome shotgun (WGS) entry which is preliminary data.</text>
</comment>
<protein>
    <submittedName>
        <fullName evidence="5">Chondroitin AC/alginate lyase</fullName>
    </submittedName>
</protein>
<evidence type="ECO:0000313" key="5">
    <source>
        <dbReference type="EMBL" id="KAF7366816.1"/>
    </source>
</evidence>
<dbReference type="AlphaFoldDB" id="A0A8H6YYW8"/>
<dbReference type="GO" id="GO:0042597">
    <property type="term" value="C:periplasmic space"/>
    <property type="evidence" value="ECO:0007669"/>
    <property type="project" value="InterPro"/>
</dbReference>
<feature type="domain" description="Alginate lyase" evidence="4">
    <location>
        <begin position="70"/>
        <end position="361"/>
    </location>
</feature>
<evidence type="ECO:0000256" key="3">
    <source>
        <dbReference type="SAM" id="SignalP"/>
    </source>
</evidence>
<keyword evidence="6" id="KW-1185">Reference proteome</keyword>
<proteinExistence type="predicted"/>
<reference evidence="5" key="1">
    <citation type="submission" date="2020-05" db="EMBL/GenBank/DDBJ databases">
        <title>Mycena genomes resolve the evolution of fungal bioluminescence.</title>
        <authorList>
            <person name="Tsai I.J."/>
        </authorList>
    </citation>
    <scope>NUCLEOTIDE SEQUENCE</scope>
    <source>
        <strain evidence="5">160909Yilan</strain>
    </source>
</reference>
<dbReference type="Gene3D" id="1.50.10.100">
    <property type="entry name" value="Chondroitin AC/alginate lyase"/>
    <property type="match status" value="1"/>
</dbReference>
<evidence type="ECO:0000256" key="1">
    <source>
        <dbReference type="ARBA" id="ARBA00022729"/>
    </source>
</evidence>
<keyword evidence="2 5" id="KW-0456">Lyase</keyword>